<evidence type="ECO:0000313" key="2">
    <source>
        <dbReference type="Proteomes" id="UP000828390"/>
    </source>
</evidence>
<reference evidence="1" key="1">
    <citation type="journal article" date="2019" name="bioRxiv">
        <title>The Genome of the Zebra Mussel, Dreissena polymorpha: A Resource for Invasive Species Research.</title>
        <authorList>
            <person name="McCartney M.A."/>
            <person name="Auch B."/>
            <person name="Kono T."/>
            <person name="Mallez S."/>
            <person name="Zhang Y."/>
            <person name="Obille A."/>
            <person name="Becker A."/>
            <person name="Abrahante J.E."/>
            <person name="Garbe J."/>
            <person name="Badalamenti J.P."/>
            <person name="Herman A."/>
            <person name="Mangelson H."/>
            <person name="Liachko I."/>
            <person name="Sullivan S."/>
            <person name="Sone E.D."/>
            <person name="Koren S."/>
            <person name="Silverstein K.A.T."/>
            <person name="Beckman K.B."/>
            <person name="Gohl D.M."/>
        </authorList>
    </citation>
    <scope>NUCLEOTIDE SEQUENCE</scope>
    <source>
        <strain evidence="1">Duluth1</strain>
        <tissue evidence="1">Whole animal</tissue>
    </source>
</reference>
<gene>
    <name evidence="1" type="ORF">DPMN_125275</name>
</gene>
<organism evidence="1 2">
    <name type="scientific">Dreissena polymorpha</name>
    <name type="common">Zebra mussel</name>
    <name type="synonym">Mytilus polymorpha</name>
    <dbReference type="NCBI Taxonomy" id="45954"/>
    <lineage>
        <taxon>Eukaryota</taxon>
        <taxon>Metazoa</taxon>
        <taxon>Spiralia</taxon>
        <taxon>Lophotrochozoa</taxon>
        <taxon>Mollusca</taxon>
        <taxon>Bivalvia</taxon>
        <taxon>Autobranchia</taxon>
        <taxon>Heteroconchia</taxon>
        <taxon>Euheterodonta</taxon>
        <taxon>Imparidentia</taxon>
        <taxon>Neoheterodontei</taxon>
        <taxon>Myida</taxon>
        <taxon>Dreissenoidea</taxon>
        <taxon>Dreissenidae</taxon>
        <taxon>Dreissena</taxon>
    </lineage>
</organism>
<dbReference type="Proteomes" id="UP000828390">
    <property type="component" value="Unassembled WGS sequence"/>
</dbReference>
<dbReference type="EMBL" id="JAIWYP010000005">
    <property type="protein sequence ID" value="KAH3823471.1"/>
    <property type="molecule type" value="Genomic_DNA"/>
</dbReference>
<accession>A0A9D4GTN2</accession>
<reference evidence="1" key="2">
    <citation type="submission" date="2020-11" db="EMBL/GenBank/DDBJ databases">
        <authorList>
            <person name="McCartney M.A."/>
            <person name="Auch B."/>
            <person name="Kono T."/>
            <person name="Mallez S."/>
            <person name="Becker A."/>
            <person name="Gohl D.M."/>
            <person name="Silverstein K.A.T."/>
            <person name="Koren S."/>
            <person name="Bechman K.B."/>
            <person name="Herman A."/>
            <person name="Abrahante J.E."/>
            <person name="Garbe J."/>
        </authorList>
    </citation>
    <scope>NUCLEOTIDE SEQUENCE</scope>
    <source>
        <strain evidence="1">Duluth1</strain>
        <tissue evidence="1">Whole animal</tissue>
    </source>
</reference>
<protein>
    <submittedName>
        <fullName evidence="1">Uncharacterized protein</fullName>
    </submittedName>
</protein>
<dbReference type="AlphaFoldDB" id="A0A9D4GTN2"/>
<sequence length="58" mass="6450">MVVIAKCAKQTITFTSEIVPGSIAVRQQRHTVLGISVCHVSWQPVRVGGRHTCRYIMV</sequence>
<comment type="caution">
    <text evidence="1">The sequence shown here is derived from an EMBL/GenBank/DDBJ whole genome shotgun (WGS) entry which is preliminary data.</text>
</comment>
<evidence type="ECO:0000313" key="1">
    <source>
        <dbReference type="EMBL" id="KAH3823471.1"/>
    </source>
</evidence>
<proteinExistence type="predicted"/>
<keyword evidence="2" id="KW-1185">Reference proteome</keyword>
<name>A0A9D4GTN2_DREPO</name>